<dbReference type="AlphaFoldDB" id="A0A6M3KMM6"/>
<sequence>MNLGYAQEEFSYMLGDLLVWCREQGIRVRTGDVFAHNGHKEGSNHYLKLAADLYVYKQGATEQDMGAHRRMHDAWDTMGGAPRIEHDMNHYSVVWKGSW</sequence>
<organism evidence="2">
    <name type="scientific">viral metagenome</name>
    <dbReference type="NCBI Taxonomy" id="1070528"/>
    <lineage>
        <taxon>unclassified sequences</taxon>
        <taxon>metagenomes</taxon>
        <taxon>organismal metagenomes</taxon>
    </lineage>
</organism>
<evidence type="ECO:0000313" key="2">
    <source>
        <dbReference type="EMBL" id="QJA83000.1"/>
    </source>
</evidence>
<reference evidence="2" key="1">
    <citation type="submission" date="2020-03" db="EMBL/GenBank/DDBJ databases">
        <title>The deep terrestrial virosphere.</title>
        <authorList>
            <person name="Holmfeldt K."/>
            <person name="Nilsson E."/>
            <person name="Simone D."/>
            <person name="Lopez-Fernandez M."/>
            <person name="Wu X."/>
            <person name="de Brujin I."/>
            <person name="Lundin D."/>
            <person name="Andersson A."/>
            <person name="Bertilsson S."/>
            <person name="Dopson M."/>
        </authorList>
    </citation>
    <scope>NUCLEOTIDE SEQUENCE</scope>
    <source>
        <strain evidence="2">MM415A00328</strain>
        <strain evidence="1">MM415B00308</strain>
    </source>
</reference>
<dbReference type="EMBL" id="MT141565">
    <property type="protein sequence ID" value="QJA67067.1"/>
    <property type="molecule type" value="Genomic_DNA"/>
</dbReference>
<evidence type="ECO:0000313" key="1">
    <source>
        <dbReference type="EMBL" id="QJA67067.1"/>
    </source>
</evidence>
<gene>
    <name evidence="2" type="ORF">MM415A00328_0018</name>
    <name evidence="1" type="ORF">MM415B00308_0045</name>
</gene>
<name>A0A6M3KMM6_9ZZZZ</name>
<proteinExistence type="predicted"/>
<dbReference type="EMBL" id="MT142501">
    <property type="protein sequence ID" value="QJA83000.1"/>
    <property type="molecule type" value="Genomic_DNA"/>
</dbReference>
<accession>A0A6M3KMM6</accession>
<protein>
    <submittedName>
        <fullName evidence="2">Putative peptidase</fullName>
    </submittedName>
</protein>